<organism evidence="3 4">
    <name type="scientific">Pterulicium gracile</name>
    <dbReference type="NCBI Taxonomy" id="1884261"/>
    <lineage>
        <taxon>Eukaryota</taxon>
        <taxon>Fungi</taxon>
        <taxon>Dikarya</taxon>
        <taxon>Basidiomycota</taxon>
        <taxon>Agaricomycotina</taxon>
        <taxon>Agaricomycetes</taxon>
        <taxon>Agaricomycetidae</taxon>
        <taxon>Agaricales</taxon>
        <taxon>Pleurotineae</taxon>
        <taxon>Pterulaceae</taxon>
        <taxon>Pterulicium</taxon>
    </lineage>
</organism>
<keyword evidence="4" id="KW-1185">Reference proteome</keyword>
<feature type="compositionally biased region" description="Basic and acidic residues" evidence="1">
    <location>
        <begin position="329"/>
        <end position="341"/>
    </location>
</feature>
<dbReference type="Pfam" id="PF00168">
    <property type="entry name" value="C2"/>
    <property type="match status" value="1"/>
</dbReference>
<evidence type="ECO:0000313" key="3">
    <source>
        <dbReference type="EMBL" id="TFL04399.1"/>
    </source>
</evidence>
<feature type="domain" description="C2" evidence="2">
    <location>
        <begin position="36"/>
        <end position="163"/>
    </location>
</feature>
<evidence type="ECO:0000313" key="4">
    <source>
        <dbReference type="Proteomes" id="UP000305067"/>
    </source>
</evidence>
<reference evidence="3 4" key="1">
    <citation type="journal article" date="2019" name="Nat. Ecol. Evol.">
        <title>Megaphylogeny resolves global patterns of mushroom evolution.</title>
        <authorList>
            <person name="Varga T."/>
            <person name="Krizsan K."/>
            <person name="Foldi C."/>
            <person name="Dima B."/>
            <person name="Sanchez-Garcia M."/>
            <person name="Sanchez-Ramirez S."/>
            <person name="Szollosi G.J."/>
            <person name="Szarkandi J.G."/>
            <person name="Papp V."/>
            <person name="Albert L."/>
            <person name="Andreopoulos W."/>
            <person name="Angelini C."/>
            <person name="Antonin V."/>
            <person name="Barry K.W."/>
            <person name="Bougher N.L."/>
            <person name="Buchanan P."/>
            <person name="Buyck B."/>
            <person name="Bense V."/>
            <person name="Catcheside P."/>
            <person name="Chovatia M."/>
            <person name="Cooper J."/>
            <person name="Damon W."/>
            <person name="Desjardin D."/>
            <person name="Finy P."/>
            <person name="Geml J."/>
            <person name="Haridas S."/>
            <person name="Hughes K."/>
            <person name="Justo A."/>
            <person name="Karasinski D."/>
            <person name="Kautmanova I."/>
            <person name="Kiss B."/>
            <person name="Kocsube S."/>
            <person name="Kotiranta H."/>
            <person name="LaButti K.M."/>
            <person name="Lechner B.E."/>
            <person name="Liimatainen K."/>
            <person name="Lipzen A."/>
            <person name="Lukacs Z."/>
            <person name="Mihaltcheva S."/>
            <person name="Morgado L.N."/>
            <person name="Niskanen T."/>
            <person name="Noordeloos M.E."/>
            <person name="Ohm R.A."/>
            <person name="Ortiz-Santana B."/>
            <person name="Ovrebo C."/>
            <person name="Racz N."/>
            <person name="Riley R."/>
            <person name="Savchenko A."/>
            <person name="Shiryaev A."/>
            <person name="Soop K."/>
            <person name="Spirin V."/>
            <person name="Szebenyi C."/>
            <person name="Tomsovsky M."/>
            <person name="Tulloss R.E."/>
            <person name="Uehling J."/>
            <person name="Grigoriev I.V."/>
            <person name="Vagvolgyi C."/>
            <person name="Papp T."/>
            <person name="Martin F.M."/>
            <person name="Miettinen O."/>
            <person name="Hibbett D.S."/>
            <person name="Nagy L.G."/>
        </authorList>
    </citation>
    <scope>NUCLEOTIDE SEQUENCE [LARGE SCALE GENOMIC DNA]</scope>
    <source>
        <strain evidence="3 4">CBS 309.79</strain>
    </source>
</reference>
<feature type="compositionally biased region" description="Polar residues" evidence="1">
    <location>
        <begin position="291"/>
        <end position="308"/>
    </location>
</feature>
<protein>
    <recommendedName>
        <fullName evidence="2">C2 domain-containing protein</fullName>
    </recommendedName>
</protein>
<dbReference type="PROSITE" id="PS50004">
    <property type="entry name" value="C2"/>
    <property type="match status" value="1"/>
</dbReference>
<dbReference type="STRING" id="1884261.A0A5C3QVK4"/>
<name>A0A5C3QVK4_9AGAR</name>
<dbReference type="InterPro" id="IPR035892">
    <property type="entry name" value="C2_domain_sf"/>
</dbReference>
<feature type="region of interest" description="Disordered" evidence="1">
    <location>
        <begin position="519"/>
        <end position="543"/>
    </location>
</feature>
<dbReference type="GO" id="GO:0010628">
    <property type="term" value="P:positive regulation of gene expression"/>
    <property type="evidence" value="ECO:0007669"/>
    <property type="project" value="TreeGrafter"/>
</dbReference>
<dbReference type="AlphaFoldDB" id="A0A5C3QVK4"/>
<dbReference type="EMBL" id="ML178818">
    <property type="protein sequence ID" value="TFL04399.1"/>
    <property type="molecule type" value="Genomic_DNA"/>
</dbReference>
<dbReference type="Gene3D" id="2.60.40.150">
    <property type="entry name" value="C2 domain"/>
    <property type="match status" value="1"/>
</dbReference>
<evidence type="ECO:0000259" key="2">
    <source>
        <dbReference type="PROSITE" id="PS50004"/>
    </source>
</evidence>
<accession>A0A5C3QVK4</accession>
<dbReference type="PANTHER" id="PTHR47800">
    <property type="entry name" value="C2 DOMAIN-CONTAINING PROTEIN"/>
    <property type="match status" value="1"/>
</dbReference>
<dbReference type="SUPFAM" id="SSF49562">
    <property type="entry name" value="C2 domain (Calcium/lipid-binding domain, CaLB)"/>
    <property type="match status" value="1"/>
</dbReference>
<dbReference type="CDD" id="cd00030">
    <property type="entry name" value="C2"/>
    <property type="match status" value="1"/>
</dbReference>
<sequence length="543" mass="60803">MQRKPQHKSRHISMSRIVHDIHGAITKTKENAQDMKDMTKKLADEKFLDMPHVDLRIQFIGASGLPKTDVVGSSDPYFVANIDHKISYVSAVVTNNLNPVWNEIWMIRNVPWDADLNVDVLDKDVGSPRDDLVGKFKTSVTAGAKEMEIESLMTHRKRGTFWLKIESEPSKDTDTKKNEYIFDGPIRFSRHFSPTLGLLTSADKNENKARLYSTWKMFLRGVPLFFEDRYQPWNKDYKAAQNIFQGPTSIAVRSGVQAAHRALYARSTRNDFGVIAGKEDIRRILRGGMISPNQNQDASEGGITSLNDPSAKANDSSDHLTTEAALHPPGDHEAQHADPSSRRTRFTRAISSRSNSDPNETESQGSLPSTLPKSPFSNRIKPAIYTYIISAEDSSFRFSETGAAFFVDFASKHALHSNCATTVRYSGEFHPRPAGGWDAFNSDVDDGEVEWELVVDNNSGTYSPDPKGLQDLKRLLEYNFPGFGIVALDYKEEALKESVAACRRYAVERRGVREEDLEPHLKEGEVSLMKQASMKTGPGEGRS</sequence>
<dbReference type="InterPro" id="IPR000008">
    <property type="entry name" value="C2_dom"/>
</dbReference>
<feature type="compositionally biased region" description="Polar residues" evidence="1">
    <location>
        <begin position="349"/>
        <end position="375"/>
    </location>
</feature>
<feature type="region of interest" description="Disordered" evidence="1">
    <location>
        <begin position="289"/>
        <end position="375"/>
    </location>
</feature>
<proteinExistence type="predicted"/>
<dbReference type="Proteomes" id="UP000305067">
    <property type="component" value="Unassembled WGS sequence"/>
</dbReference>
<evidence type="ECO:0000256" key="1">
    <source>
        <dbReference type="SAM" id="MobiDB-lite"/>
    </source>
</evidence>
<dbReference type="OrthoDB" id="73919at2759"/>
<gene>
    <name evidence="3" type="ORF">BDV98DRAFT_562188</name>
</gene>
<dbReference type="PANTHER" id="PTHR47800:SF5">
    <property type="entry name" value="FER-1-LIKE PROTEIN 6"/>
    <property type="match status" value="1"/>
</dbReference>
<dbReference type="SMART" id="SM00239">
    <property type="entry name" value="C2"/>
    <property type="match status" value="1"/>
</dbReference>